<dbReference type="EMBL" id="FSRL01000001">
    <property type="protein sequence ID" value="SIO01763.1"/>
    <property type="molecule type" value="Genomic_DNA"/>
</dbReference>
<evidence type="ECO:0000313" key="3">
    <source>
        <dbReference type="EMBL" id="SIO01763.1"/>
    </source>
</evidence>
<feature type="compositionally biased region" description="Pro residues" evidence="1">
    <location>
        <begin position="597"/>
        <end position="609"/>
    </location>
</feature>
<dbReference type="RefSeq" id="WP_074256207.1">
    <property type="nucleotide sequence ID" value="NZ_FSRL01000001.1"/>
</dbReference>
<feature type="compositionally biased region" description="Pro residues" evidence="1">
    <location>
        <begin position="390"/>
        <end position="406"/>
    </location>
</feature>
<feature type="region of interest" description="Disordered" evidence="1">
    <location>
        <begin position="390"/>
        <end position="701"/>
    </location>
</feature>
<dbReference type="STRING" id="1217970.SAMN05444002_2153"/>
<organism evidence="3 4">
    <name type="scientific">Vannielia litorea</name>
    <dbReference type="NCBI Taxonomy" id="1217970"/>
    <lineage>
        <taxon>Bacteria</taxon>
        <taxon>Pseudomonadati</taxon>
        <taxon>Pseudomonadota</taxon>
        <taxon>Alphaproteobacteria</taxon>
        <taxon>Rhodobacterales</taxon>
        <taxon>Paracoccaceae</taxon>
        <taxon>Vannielia</taxon>
    </lineage>
</organism>
<evidence type="ECO:0000256" key="2">
    <source>
        <dbReference type="SAM" id="Phobius"/>
    </source>
</evidence>
<feature type="transmembrane region" description="Helical" evidence="2">
    <location>
        <begin position="64"/>
        <end position="89"/>
    </location>
</feature>
<feature type="compositionally biased region" description="Pro residues" evidence="1">
    <location>
        <begin position="640"/>
        <end position="676"/>
    </location>
</feature>
<feature type="transmembrane region" description="Helical" evidence="2">
    <location>
        <begin position="21"/>
        <end position="44"/>
    </location>
</feature>
<keyword evidence="2" id="KW-1133">Transmembrane helix</keyword>
<protein>
    <submittedName>
        <fullName evidence="3">Uncharacterized protein</fullName>
    </submittedName>
</protein>
<evidence type="ECO:0000313" key="4">
    <source>
        <dbReference type="Proteomes" id="UP000184932"/>
    </source>
</evidence>
<sequence length="701" mass="71104">MWNFKSSLAWGLLKQTAAFTGYRLGVFLGIATCYALLAWIGWIVGRTIAGQAIAYGGASLSTGIALWNSLPPLFILLFCGSLGIGMWFLRKHLYWYVRAPHIALMAEILEGRRLPEGSQINTGMDLVKERYGDMSRLWALRGQIETTLPAINTLLPLRALFGMKPEGKGVGINAPWLWLAQRPIDEMVLAHGLRKRSVNPYAGAREGLVLLAQNGKPVVGNALTLQGLGWAYTTIAFVGWLLLFALVILLAPGAGLLMVIISGLFAWGTKAGLIDAFANACLLQIYVGATRGQRPNPDWEARLDAESEAFAELGKEAATLPGGADRTSATAQKTVIGGALPDAEPAPASAPSSAAAAAAAAAVAAPAAAPEVAAAASAFAPPRELMPSGFVPPRPAPAAAPAPAAPAPAASGPAAEAPAPKPADPEPKPEPAPQAAPVAAPAPEPAPEPKPEPAPPAAPAAAPDPAPAPVGAPAAPSPAPAPVAAATPEPDPAPIPQPAHPPTPPETPAEPPREAPAPTPQEVPAPNPPQEVPPSTPPELPTGTAESDPLATTPQALAETPETRAIPAAISDPWSAPEPEPALAAPESEPVAASEPAPQPVPEAPPAPQPLASDPATTATPAAFADPWAAAPAEAEGSPPVAPEPEPQPAPEPPAAVSPAPPPPEPAAPPPPPSAPPAASAKTVIAPMPTLDDSRKPGDEA</sequence>
<dbReference type="AlphaFoldDB" id="A0A1N6G2N2"/>
<keyword evidence="2" id="KW-0472">Membrane</keyword>
<keyword evidence="4" id="KW-1185">Reference proteome</keyword>
<feature type="compositionally biased region" description="Low complexity" evidence="1">
    <location>
        <begin position="581"/>
        <end position="596"/>
    </location>
</feature>
<feature type="compositionally biased region" description="Pro residues" evidence="1">
    <location>
        <begin position="489"/>
        <end position="540"/>
    </location>
</feature>
<feature type="compositionally biased region" description="Low complexity" evidence="1">
    <location>
        <begin position="610"/>
        <end position="639"/>
    </location>
</feature>
<feature type="transmembrane region" description="Helical" evidence="2">
    <location>
        <begin position="240"/>
        <end position="267"/>
    </location>
</feature>
<dbReference type="Proteomes" id="UP000184932">
    <property type="component" value="Unassembled WGS sequence"/>
</dbReference>
<feature type="compositionally biased region" description="Basic and acidic residues" evidence="1">
    <location>
        <begin position="692"/>
        <end position="701"/>
    </location>
</feature>
<dbReference type="OrthoDB" id="147179at2"/>
<reference evidence="4" key="1">
    <citation type="submission" date="2016-11" db="EMBL/GenBank/DDBJ databases">
        <authorList>
            <person name="Varghese N."/>
            <person name="Submissions S."/>
        </authorList>
    </citation>
    <scope>NUCLEOTIDE SEQUENCE [LARGE SCALE GENOMIC DNA]</scope>
    <source>
        <strain evidence="4">DSM 29440</strain>
    </source>
</reference>
<name>A0A1N6G2N2_9RHOB</name>
<keyword evidence="2" id="KW-0812">Transmembrane</keyword>
<evidence type="ECO:0000256" key="1">
    <source>
        <dbReference type="SAM" id="MobiDB-lite"/>
    </source>
</evidence>
<feature type="compositionally biased region" description="Low complexity" evidence="1">
    <location>
        <begin position="407"/>
        <end position="418"/>
    </location>
</feature>
<gene>
    <name evidence="3" type="ORF">SAMN05444002_2153</name>
</gene>
<accession>A0A1N6G2N2</accession>
<proteinExistence type="predicted"/>
<feature type="compositionally biased region" description="Pro residues" evidence="1">
    <location>
        <begin position="430"/>
        <end position="481"/>
    </location>
</feature>